<evidence type="ECO:0000313" key="1">
    <source>
        <dbReference type="EMBL" id="PMB73940.1"/>
    </source>
</evidence>
<accession>A0A2N6P365</accession>
<sequence>MTEIDGQIVSPMRAAIEAADNVYHTVQGTFPEAVAVFESKWTAFQAVCHALPASASPRECTRTDEFETLRKQGPKILAFVVFKLATDVDQNSHGAFLFNALVNDPQYRGVPGDDLTSTEALQRYCGQIVELSFQLNKVYEERVKLWKEYCTLQEHMLLWRRILGPT</sequence>
<dbReference type="Proteomes" id="UP000235728">
    <property type="component" value="Unassembled WGS sequence"/>
</dbReference>
<gene>
    <name evidence="1" type="ORF">BM221_001367</name>
</gene>
<organism evidence="1 2">
    <name type="scientific">Beauveria bassiana</name>
    <name type="common">White muscardine disease fungus</name>
    <name type="synonym">Tritirachium shiotae</name>
    <dbReference type="NCBI Taxonomy" id="176275"/>
    <lineage>
        <taxon>Eukaryota</taxon>
        <taxon>Fungi</taxon>
        <taxon>Dikarya</taxon>
        <taxon>Ascomycota</taxon>
        <taxon>Pezizomycotina</taxon>
        <taxon>Sordariomycetes</taxon>
        <taxon>Hypocreomycetidae</taxon>
        <taxon>Hypocreales</taxon>
        <taxon>Cordycipitaceae</taxon>
        <taxon>Beauveria</taxon>
    </lineage>
</organism>
<dbReference type="AlphaFoldDB" id="A0A2N6P365"/>
<protein>
    <submittedName>
        <fullName evidence="1">Uncharacterized protein</fullName>
    </submittedName>
</protein>
<proteinExistence type="predicted"/>
<evidence type="ECO:0000313" key="2">
    <source>
        <dbReference type="Proteomes" id="UP000235728"/>
    </source>
</evidence>
<dbReference type="EMBL" id="MRVG01000001">
    <property type="protein sequence ID" value="PMB73940.1"/>
    <property type="molecule type" value="Genomic_DNA"/>
</dbReference>
<reference evidence="1 2" key="1">
    <citation type="journal article" date="2016" name="Appl. Microbiol. Biotechnol.">
        <title>Characterization of T-DNA insertion mutants with decreased virulence in the entomopathogenic fungus Beauveria bassiana JEF-007.</title>
        <authorList>
            <person name="Kim S."/>
            <person name="Lee S.J."/>
            <person name="Nai Y.S."/>
            <person name="Yu J.S."/>
            <person name="Lee M.R."/>
            <person name="Yang Y.T."/>
            <person name="Kim J.S."/>
        </authorList>
    </citation>
    <scope>NUCLEOTIDE SEQUENCE [LARGE SCALE GENOMIC DNA]</scope>
    <source>
        <strain evidence="1 2">JEF-007</strain>
    </source>
</reference>
<name>A0A2N6P365_BEABA</name>
<comment type="caution">
    <text evidence="1">The sequence shown here is derived from an EMBL/GenBank/DDBJ whole genome shotgun (WGS) entry which is preliminary data.</text>
</comment>